<sequence>MFRKLQQRFRDMKTIKQLCEQAEQHARDSGQKEAGAEHLVLAALDLPDGTASAAFARLGVNGRQYKEAIVQQAADALQGIGVQVDSSALPGTQPLAATATGMLYQAQASAQSLMRALAAQNKPADVALLGAHILLAACSAQYGVAIRAMRAMGVEPTRLATAAQAEIQAASMVA</sequence>
<evidence type="ECO:0000259" key="3">
    <source>
        <dbReference type="PROSITE" id="PS51903"/>
    </source>
</evidence>
<feature type="domain" description="Clp R" evidence="3">
    <location>
        <begin position="5"/>
        <end position="170"/>
    </location>
</feature>
<comment type="similarity">
    <text evidence="1">Belongs to the ClpA/ClpB family.</text>
</comment>
<evidence type="ECO:0000256" key="1">
    <source>
        <dbReference type="ARBA" id="ARBA00008675"/>
    </source>
</evidence>
<keyword evidence="2" id="KW-0677">Repeat</keyword>
<dbReference type="Pfam" id="PF02861">
    <property type="entry name" value="Clp_N"/>
    <property type="match status" value="1"/>
</dbReference>
<evidence type="ECO:0000313" key="4">
    <source>
        <dbReference type="EMBL" id="MBC3909673.1"/>
    </source>
</evidence>
<dbReference type="InterPro" id="IPR004176">
    <property type="entry name" value="Clp_R_N"/>
</dbReference>
<name>A0ABR6ZD82_9BURK</name>
<accession>A0ABR6ZD82</accession>
<reference evidence="4 5" key="1">
    <citation type="submission" date="2020-08" db="EMBL/GenBank/DDBJ databases">
        <title>Novel species isolated from subtropical streams in China.</title>
        <authorList>
            <person name="Lu H."/>
        </authorList>
    </citation>
    <scope>NUCLEOTIDE SEQUENCE [LARGE SCALE GENOMIC DNA]</scope>
    <source>
        <strain evidence="4 5">NL8W</strain>
    </source>
</reference>
<comment type="caution">
    <text evidence="4">The sequence shown here is derived from an EMBL/GenBank/DDBJ whole genome shotgun (WGS) entry which is preliminary data.</text>
</comment>
<dbReference type="Gene3D" id="1.10.1780.10">
    <property type="entry name" value="Clp, N-terminal domain"/>
    <property type="match status" value="1"/>
</dbReference>
<keyword evidence="5" id="KW-1185">Reference proteome</keyword>
<dbReference type="PROSITE" id="PS51903">
    <property type="entry name" value="CLP_R"/>
    <property type="match status" value="1"/>
</dbReference>
<protein>
    <submittedName>
        <fullName evidence="4">Peptidase</fullName>
    </submittedName>
</protein>
<evidence type="ECO:0000256" key="2">
    <source>
        <dbReference type="PROSITE-ProRule" id="PRU01251"/>
    </source>
</evidence>
<dbReference type="Proteomes" id="UP000646911">
    <property type="component" value="Unassembled WGS sequence"/>
</dbReference>
<proteinExistence type="inferred from homology"/>
<dbReference type="EMBL" id="JACOFX010000011">
    <property type="protein sequence ID" value="MBC3909673.1"/>
    <property type="molecule type" value="Genomic_DNA"/>
</dbReference>
<dbReference type="SUPFAM" id="SSF81923">
    <property type="entry name" value="Double Clp-N motif"/>
    <property type="match status" value="1"/>
</dbReference>
<dbReference type="RefSeq" id="WP_186955192.1">
    <property type="nucleotide sequence ID" value="NZ_JACOFX010000011.1"/>
</dbReference>
<dbReference type="InterPro" id="IPR036628">
    <property type="entry name" value="Clp_N_dom_sf"/>
</dbReference>
<organism evidence="4 5">
    <name type="scientific">Undibacterium umbellatum</name>
    <dbReference type="NCBI Taxonomy" id="2762300"/>
    <lineage>
        <taxon>Bacteria</taxon>
        <taxon>Pseudomonadati</taxon>
        <taxon>Pseudomonadota</taxon>
        <taxon>Betaproteobacteria</taxon>
        <taxon>Burkholderiales</taxon>
        <taxon>Oxalobacteraceae</taxon>
        <taxon>Undibacterium</taxon>
    </lineage>
</organism>
<evidence type="ECO:0000313" key="5">
    <source>
        <dbReference type="Proteomes" id="UP000646911"/>
    </source>
</evidence>
<gene>
    <name evidence="4" type="ORF">H8L47_19080</name>
</gene>